<dbReference type="GO" id="GO:0009062">
    <property type="term" value="P:fatty acid catabolic process"/>
    <property type="evidence" value="ECO:0007669"/>
    <property type="project" value="TreeGrafter"/>
</dbReference>
<dbReference type="PROSITE" id="PS51770">
    <property type="entry name" value="HOTDOG_ACOT"/>
    <property type="match status" value="1"/>
</dbReference>
<gene>
    <name evidence="5" type="ORF">H8696_02190</name>
</gene>
<evidence type="ECO:0000313" key="6">
    <source>
        <dbReference type="Proteomes" id="UP000623172"/>
    </source>
</evidence>
<dbReference type="GO" id="GO:0006637">
    <property type="term" value="P:acyl-CoA metabolic process"/>
    <property type="evidence" value="ECO:0007669"/>
    <property type="project" value="TreeGrafter"/>
</dbReference>
<organism evidence="5 6">
    <name type="scientific">Gehongia tenuis</name>
    <dbReference type="NCBI Taxonomy" id="2763655"/>
    <lineage>
        <taxon>Bacteria</taxon>
        <taxon>Bacillati</taxon>
        <taxon>Bacillota</taxon>
        <taxon>Clostridia</taxon>
        <taxon>Christensenellales</taxon>
        <taxon>Christensenellaceae</taxon>
        <taxon>Gehongia</taxon>
    </lineage>
</organism>
<reference evidence="5" key="1">
    <citation type="submission" date="2020-08" db="EMBL/GenBank/DDBJ databases">
        <title>Genome public.</title>
        <authorList>
            <person name="Liu C."/>
            <person name="Sun Q."/>
        </authorList>
    </citation>
    <scope>NUCLEOTIDE SEQUENCE</scope>
    <source>
        <strain evidence="5">NSJ-53</strain>
    </source>
</reference>
<dbReference type="AlphaFoldDB" id="A0A926HNY9"/>
<comment type="similarity">
    <text evidence="1">Belongs to the acyl coenzyme A hydrolase family.</text>
</comment>
<dbReference type="CDD" id="cd03442">
    <property type="entry name" value="BFIT_BACH"/>
    <property type="match status" value="1"/>
</dbReference>
<evidence type="ECO:0000313" key="5">
    <source>
        <dbReference type="EMBL" id="MBC8530658.1"/>
    </source>
</evidence>
<evidence type="ECO:0000256" key="3">
    <source>
        <dbReference type="PROSITE-ProRule" id="PRU01106"/>
    </source>
</evidence>
<dbReference type="InterPro" id="IPR033120">
    <property type="entry name" value="HOTDOG_ACOT"/>
</dbReference>
<dbReference type="Proteomes" id="UP000623172">
    <property type="component" value="Unassembled WGS sequence"/>
</dbReference>
<dbReference type="InterPro" id="IPR006683">
    <property type="entry name" value="Thioestr_dom"/>
</dbReference>
<keyword evidence="2 3" id="KW-0378">Hydrolase</keyword>
<dbReference type="GO" id="GO:0005829">
    <property type="term" value="C:cytosol"/>
    <property type="evidence" value="ECO:0007669"/>
    <property type="project" value="TreeGrafter"/>
</dbReference>
<dbReference type="InterPro" id="IPR040170">
    <property type="entry name" value="Cytosol_ACT"/>
</dbReference>
<protein>
    <submittedName>
        <fullName evidence="5">Acyl-CoA thioesterase</fullName>
    </submittedName>
</protein>
<dbReference type="SUPFAM" id="SSF54637">
    <property type="entry name" value="Thioesterase/thiol ester dehydrase-isomerase"/>
    <property type="match status" value="1"/>
</dbReference>
<evidence type="ECO:0000259" key="4">
    <source>
        <dbReference type="PROSITE" id="PS51770"/>
    </source>
</evidence>
<dbReference type="RefSeq" id="WP_249314629.1">
    <property type="nucleotide sequence ID" value="NZ_JACRSR010000001.1"/>
</dbReference>
<evidence type="ECO:0000256" key="2">
    <source>
        <dbReference type="ARBA" id="ARBA00022801"/>
    </source>
</evidence>
<name>A0A926HNY9_9FIRM</name>
<evidence type="ECO:0000256" key="1">
    <source>
        <dbReference type="ARBA" id="ARBA00010458"/>
    </source>
</evidence>
<dbReference type="InterPro" id="IPR029069">
    <property type="entry name" value="HotDog_dom_sf"/>
</dbReference>
<dbReference type="PANTHER" id="PTHR11049:SF24">
    <property type="entry name" value="CYTOSOLIC ACYL COENZYME A THIOESTER HYDROLASE"/>
    <property type="match status" value="1"/>
</dbReference>
<dbReference type="GO" id="GO:0052816">
    <property type="term" value="F:long-chain fatty acyl-CoA hydrolase activity"/>
    <property type="evidence" value="ECO:0007669"/>
    <property type="project" value="TreeGrafter"/>
</dbReference>
<dbReference type="EMBL" id="JACRSR010000001">
    <property type="protein sequence ID" value="MBC8530658.1"/>
    <property type="molecule type" value="Genomic_DNA"/>
</dbReference>
<comment type="caution">
    <text evidence="5">The sequence shown here is derived from an EMBL/GenBank/DDBJ whole genome shotgun (WGS) entry which is preliminary data.</text>
</comment>
<dbReference type="PANTHER" id="PTHR11049">
    <property type="entry name" value="ACYL COENZYME A THIOESTER HYDROLASE"/>
    <property type="match status" value="1"/>
</dbReference>
<dbReference type="Pfam" id="PF03061">
    <property type="entry name" value="4HBT"/>
    <property type="match status" value="1"/>
</dbReference>
<feature type="domain" description="HotDog ACOT-type" evidence="4">
    <location>
        <begin position="11"/>
        <end position="122"/>
    </location>
</feature>
<proteinExistence type="inferred from homology"/>
<sequence>MNNLLNARRVADSRTEQIQIVMPEQINGYERLFGGKLVEWIDIVAAVVARRHSGRNVTTVSIDNLQFREAVHVNDTIVLIGEITYVGKTSMEVKVDTFVESLSGEKHLVNRAYFVMVALDEQERPVPVPPLKIETEEEKTEWEAGLRRYHLRKQRTVEQF</sequence>
<keyword evidence="6" id="KW-1185">Reference proteome</keyword>
<dbReference type="Gene3D" id="3.10.129.10">
    <property type="entry name" value="Hotdog Thioesterase"/>
    <property type="match status" value="1"/>
</dbReference>
<accession>A0A926HNY9</accession>